<dbReference type="Pfam" id="PF16242">
    <property type="entry name" value="Pyrid_ox_like"/>
    <property type="match status" value="1"/>
</dbReference>
<protein>
    <recommendedName>
        <fullName evidence="1">General stress protein FMN-binding split barrel domain-containing protein</fullName>
    </recommendedName>
</protein>
<dbReference type="PANTHER" id="PTHR34818">
    <property type="entry name" value="PROTEIN BLI-3"/>
    <property type="match status" value="1"/>
</dbReference>
<dbReference type="InterPro" id="IPR038725">
    <property type="entry name" value="YdaG_split_barrel_FMN-bd"/>
</dbReference>
<name>A0AAJ0F3F1_9PEZI</name>
<proteinExistence type="predicted"/>
<dbReference type="AlphaFoldDB" id="A0AAJ0F3F1"/>
<organism evidence="2 3">
    <name type="scientific">Echria macrotheca</name>
    <dbReference type="NCBI Taxonomy" id="438768"/>
    <lineage>
        <taxon>Eukaryota</taxon>
        <taxon>Fungi</taxon>
        <taxon>Dikarya</taxon>
        <taxon>Ascomycota</taxon>
        <taxon>Pezizomycotina</taxon>
        <taxon>Sordariomycetes</taxon>
        <taxon>Sordariomycetidae</taxon>
        <taxon>Sordariales</taxon>
        <taxon>Schizotheciaceae</taxon>
        <taxon>Echria</taxon>
    </lineage>
</organism>
<evidence type="ECO:0000259" key="1">
    <source>
        <dbReference type="Pfam" id="PF16242"/>
    </source>
</evidence>
<dbReference type="PANTHER" id="PTHR34818:SF1">
    <property type="entry name" value="PROTEIN BLI-3"/>
    <property type="match status" value="1"/>
</dbReference>
<accession>A0AAJ0F3F1</accession>
<dbReference type="Proteomes" id="UP001239445">
    <property type="component" value="Unassembled WGS sequence"/>
</dbReference>
<feature type="domain" description="General stress protein FMN-binding split barrel" evidence="1">
    <location>
        <begin position="31"/>
        <end position="184"/>
    </location>
</feature>
<reference evidence="2" key="1">
    <citation type="submission" date="2023-06" db="EMBL/GenBank/DDBJ databases">
        <title>Genome-scale phylogeny and comparative genomics of the fungal order Sordariales.</title>
        <authorList>
            <consortium name="Lawrence Berkeley National Laboratory"/>
            <person name="Hensen N."/>
            <person name="Bonometti L."/>
            <person name="Westerberg I."/>
            <person name="Brannstrom I.O."/>
            <person name="Guillou S."/>
            <person name="Cros-Aarteil S."/>
            <person name="Calhoun S."/>
            <person name="Haridas S."/>
            <person name="Kuo A."/>
            <person name="Mondo S."/>
            <person name="Pangilinan J."/>
            <person name="Riley R."/>
            <person name="Labutti K."/>
            <person name="Andreopoulos B."/>
            <person name="Lipzen A."/>
            <person name="Chen C."/>
            <person name="Yanf M."/>
            <person name="Daum C."/>
            <person name="Ng V."/>
            <person name="Clum A."/>
            <person name="Steindorff A."/>
            <person name="Ohm R."/>
            <person name="Martin F."/>
            <person name="Silar P."/>
            <person name="Natvig D."/>
            <person name="Lalanne C."/>
            <person name="Gautier V."/>
            <person name="Ament-Velasquez S.L."/>
            <person name="Kruys A."/>
            <person name="Hutchinson M.I."/>
            <person name="Powell A.J."/>
            <person name="Barry K."/>
            <person name="Miller A.N."/>
            <person name="Grigoriev I.V."/>
            <person name="Debuchy R."/>
            <person name="Gladieux P."/>
            <person name="Thoren M.H."/>
            <person name="Johannesson H."/>
        </authorList>
    </citation>
    <scope>NUCLEOTIDE SEQUENCE</scope>
    <source>
        <strain evidence="2">PSN4</strain>
    </source>
</reference>
<dbReference type="SUPFAM" id="SSF50475">
    <property type="entry name" value="FMN-binding split barrel"/>
    <property type="match status" value="1"/>
</dbReference>
<keyword evidence="3" id="KW-1185">Reference proteome</keyword>
<dbReference type="Gene3D" id="2.30.110.10">
    <property type="entry name" value="Electron Transport, Fmn-binding Protein, Chain A"/>
    <property type="match status" value="1"/>
</dbReference>
<comment type="caution">
    <text evidence="2">The sequence shown here is derived from an EMBL/GenBank/DDBJ whole genome shotgun (WGS) entry which is preliminary data.</text>
</comment>
<gene>
    <name evidence="2" type="ORF">QBC47DRAFT_405374</name>
</gene>
<dbReference type="EMBL" id="MU839840">
    <property type="protein sequence ID" value="KAK1752172.1"/>
    <property type="molecule type" value="Genomic_DNA"/>
</dbReference>
<evidence type="ECO:0000313" key="3">
    <source>
        <dbReference type="Proteomes" id="UP001239445"/>
    </source>
</evidence>
<sequence>MAQQFSNTSTKHADPFKEANLDKEVPLEKKINDLGEFITNCKFGMMTTLAADKSGNLVSRCMALTATESGGTDLLFHCNSESGKTDDLATDSHINVSFLNSFGEWASISGVASVETERSLVKKYYSAHLKAWLGDLGDGVHDGSENDPRIGIIRVKMVTAHYSITSKNIIGRVAEVAQGAVTGKPAQVNKLREISEEEVKKWRATQ</sequence>
<dbReference type="InterPro" id="IPR052917">
    <property type="entry name" value="Stress-Dev_Protein"/>
</dbReference>
<dbReference type="InterPro" id="IPR012349">
    <property type="entry name" value="Split_barrel_FMN-bd"/>
</dbReference>
<evidence type="ECO:0000313" key="2">
    <source>
        <dbReference type="EMBL" id="KAK1752172.1"/>
    </source>
</evidence>